<dbReference type="AlphaFoldDB" id="A0A7M7QK93"/>
<evidence type="ECO:0000313" key="3">
    <source>
        <dbReference type="Proteomes" id="UP000002358"/>
    </source>
</evidence>
<feature type="compositionally biased region" description="Basic and acidic residues" evidence="1">
    <location>
        <begin position="194"/>
        <end position="214"/>
    </location>
</feature>
<evidence type="ECO:0000256" key="1">
    <source>
        <dbReference type="SAM" id="MobiDB-lite"/>
    </source>
</evidence>
<proteinExistence type="predicted"/>
<feature type="compositionally biased region" description="Polar residues" evidence="1">
    <location>
        <begin position="15"/>
        <end position="24"/>
    </location>
</feature>
<organism evidence="2 3">
    <name type="scientific">Nasonia vitripennis</name>
    <name type="common">Parasitic wasp</name>
    <dbReference type="NCBI Taxonomy" id="7425"/>
    <lineage>
        <taxon>Eukaryota</taxon>
        <taxon>Metazoa</taxon>
        <taxon>Ecdysozoa</taxon>
        <taxon>Arthropoda</taxon>
        <taxon>Hexapoda</taxon>
        <taxon>Insecta</taxon>
        <taxon>Pterygota</taxon>
        <taxon>Neoptera</taxon>
        <taxon>Endopterygota</taxon>
        <taxon>Hymenoptera</taxon>
        <taxon>Apocrita</taxon>
        <taxon>Proctotrupomorpha</taxon>
        <taxon>Chalcidoidea</taxon>
        <taxon>Pteromalidae</taxon>
        <taxon>Pteromalinae</taxon>
        <taxon>Nasonia</taxon>
    </lineage>
</organism>
<evidence type="ECO:0000313" key="2">
    <source>
        <dbReference type="EnsemblMetazoa" id="XP_031789083"/>
    </source>
</evidence>
<feature type="compositionally biased region" description="Basic residues" evidence="1">
    <location>
        <begin position="383"/>
        <end position="400"/>
    </location>
</feature>
<feature type="compositionally biased region" description="Basic and acidic residues" evidence="1">
    <location>
        <begin position="85"/>
        <end position="99"/>
    </location>
</feature>
<dbReference type="InParanoid" id="A0A7M7QK93"/>
<feature type="compositionally biased region" description="Basic and acidic residues" evidence="1">
    <location>
        <begin position="1"/>
        <end position="13"/>
    </location>
</feature>
<dbReference type="Proteomes" id="UP000002358">
    <property type="component" value="Unassembled WGS sequence"/>
</dbReference>
<dbReference type="GeneID" id="116418045"/>
<feature type="compositionally biased region" description="Polar residues" evidence="1">
    <location>
        <begin position="358"/>
        <end position="374"/>
    </location>
</feature>
<name>A0A7M7QK93_NASVI</name>
<dbReference type="KEGG" id="nvi:116418045"/>
<feature type="region of interest" description="Disordered" evidence="1">
    <location>
        <begin position="1"/>
        <end position="414"/>
    </location>
</feature>
<feature type="compositionally biased region" description="Basic and acidic residues" evidence="1">
    <location>
        <begin position="313"/>
        <end position="345"/>
    </location>
</feature>
<protein>
    <submittedName>
        <fullName evidence="2">Uncharacterized protein</fullName>
    </submittedName>
</protein>
<feature type="compositionally biased region" description="Basic and acidic residues" evidence="1">
    <location>
        <begin position="270"/>
        <end position="290"/>
    </location>
</feature>
<keyword evidence="3" id="KW-1185">Reference proteome</keyword>
<feature type="compositionally biased region" description="Low complexity" evidence="1">
    <location>
        <begin position="63"/>
        <end position="73"/>
    </location>
</feature>
<sequence length="414" mass="46727">MADTGGRESRETPEATPSQVADSSQPDEEEELSPFTMSLQDRRQGSVAYFVRFPKTSRPPQKAATSRATAARSEGNDPAVTIQSRTERSVRPEDEEKMRAWANESRQRVKQQWAIPRRLGLPNDSPREPGMHSERAARREETGRLELSQEERESREAQKELDEYVGDLPPAGSASTPSEAVLPPDEPMDWTAEVNKEPRKTSTLVVEKREEQEKKKKKKKAPNPRRQLTREDYFSVLSPPATRSSSPEPGAPIKPGVSGKPVMESSTAGYREDDQQERTEQEARAAEERWRRRRATNKVSLTPLLEAAVTKPAEAESREENSRRQRSEQAARAAEERLRQQREVVRSNPIPLTGSAVMETSDSGVMPAPSQSGLTDAEDAARKASRRNKLRNERRRRARQAKREEKETTEGRSE</sequence>
<dbReference type="RefSeq" id="XP_031789083.1">
    <property type="nucleotide sequence ID" value="XM_031933223.1"/>
</dbReference>
<dbReference type="SMR" id="A0A7M7QK93"/>
<reference evidence="2" key="1">
    <citation type="submission" date="2021-01" db="UniProtKB">
        <authorList>
            <consortium name="EnsemblMetazoa"/>
        </authorList>
    </citation>
    <scope>IDENTIFICATION</scope>
</reference>
<accession>A0A7M7QK93</accession>
<feature type="compositionally biased region" description="Basic and acidic residues" evidence="1">
    <location>
        <begin position="125"/>
        <end position="162"/>
    </location>
</feature>
<dbReference type="EnsemblMetazoa" id="XM_031933223">
    <property type="protein sequence ID" value="XP_031789083"/>
    <property type="gene ID" value="LOC116418045"/>
</dbReference>
<feature type="compositionally biased region" description="Basic and acidic residues" evidence="1">
    <location>
        <begin position="401"/>
        <end position="414"/>
    </location>
</feature>